<evidence type="ECO:0000313" key="2">
    <source>
        <dbReference type="Proteomes" id="UP000319931"/>
    </source>
</evidence>
<evidence type="ECO:0000313" key="1">
    <source>
        <dbReference type="EMBL" id="TPG52613.1"/>
    </source>
</evidence>
<keyword evidence="2" id="KW-1185">Reference proteome</keyword>
<sequence>MCNLYRLRTSRAEYQDYFAAGEDCRNEIVVEKDYAAPGKPGYVVRQEAGQRVVSAMKWGFPTIR</sequence>
<dbReference type="AlphaFoldDB" id="A0A502FUF1"/>
<organism evidence="1 2">
    <name type="scientific">Sphingomonas glacialis</name>
    <dbReference type="NCBI Taxonomy" id="658225"/>
    <lineage>
        <taxon>Bacteria</taxon>
        <taxon>Pseudomonadati</taxon>
        <taxon>Pseudomonadota</taxon>
        <taxon>Alphaproteobacteria</taxon>
        <taxon>Sphingomonadales</taxon>
        <taxon>Sphingomonadaceae</taxon>
        <taxon>Sphingomonas</taxon>
    </lineage>
</organism>
<gene>
    <name evidence="1" type="ORF">EAH76_12015</name>
</gene>
<accession>A0A502FUF1</accession>
<dbReference type="EMBL" id="RCZC01000003">
    <property type="protein sequence ID" value="TPG52613.1"/>
    <property type="molecule type" value="Genomic_DNA"/>
</dbReference>
<dbReference type="InterPro" id="IPR036590">
    <property type="entry name" value="SRAP-like"/>
</dbReference>
<dbReference type="Proteomes" id="UP000319931">
    <property type="component" value="Unassembled WGS sequence"/>
</dbReference>
<protein>
    <recommendedName>
        <fullName evidence="3">SOS response-associated peptidase</fullName>
    </recommendedName>
</protein>
<dbReference type="SUPFAM" id="SSF143081">
    <property type="entry name" value="BB1717-like"/>
    <property type="match status" value="1"/>
</dbReference>
<proteinExistence type="predicted"/>
<comment type="caution">
    <text evidence="1">The sequence shown here is derived from an EMBL/GenBank/DDBJ whole genome shotgun (WGS) entry which is preliminary data.</text>
</comment>
<evidence type="ECO:0008006" key="3">
    <source>
        <dbReference type="Google" id="ProtNLM"/>
    </source>
</evidence>
<name>A0A502FUF1_9SPHN</name>
<dbReference type="OrthoDB" id="9782620at2"/>
<reference evidence="1 2" key="1">
    <citation type="journal article" date="2019" name="Environ. Microbiol.">
        <title>Species interactions and distinct microbial communities in high Arctic permafrost affected cryosols are associated with the CH4 and CO2 gas fluxes.</title>
        <authorList>
            <person name="Altshuler I."/>
            <person name="Hamel J."/>
            <person name="Turney S."/>
            <person name="Magnuson E."/>
            <person name="Levesque R."/>
            <person name="Greer C."/>
            <person name="Whyte L.G."/>
        </authorList>
    </citation>
    <scope>NUCLEOTIDE SEQUENCE [LARGE SCALE GENOMIC DNA]</scope>
    <source>
        <strain evidence="1 2">E6.1</strain>
    </source>
</reference>
<dbReference type="RefSeq" id="WP_140850529.1">
    <property type="nucleotide sequence ID" value="NZ_RCZC01000003.1"/>
</dbReference>